<feature type="region of interest" description="Disordered" evidence="1">
    <location>
        <begin position="125"/>
        <end position="147"/>
    </location>
</feature>
<sequence length="178" mass="19260">MTPPPLAAVDGLLRGGRQTYRPGMPGSVRIISSRPRLSVNLSPPAREQKQASSANQPAPGRWLTANPFLQKRGGGTVRRQASGQERYAQKKMQHRPAHCPQYAALRLALTAPKQIADGRTELVGKDKRHRRPARHGGQHRVVRSRSNGGSMLLAVRVVDIAAGTSSPTMSIVDPTSRG</sequence>
<reference evidence="3" key="4">
    <citation type="journal article" date="2015" name="G3 (Bethesda)">
        <title>Genome sequences of three phytopathogenic species of the Magnaporthaceae family of fungi.</title>
        <authorList>
            <person name="Okagaki L.H."/>
            <person name="Nunes C.C."/>
            <person name="Sailsbery J."/>
            <person name="Clay B."/>
            <person name="Brown D."/>
            <person name="John T."/>
            <person name="Oh Y."/>
            <person name="Young N."/>
            <person name="Fitzgerald M."/>
            <person name="Haas B.J."/>
            <person name="Zeng Q."/>
            <person name="Young S."/>
            <person name="Adiconis X."/>
            <person name="Fan L."/>
            <person name="Levin J.Z."/>
            <person name="Mitchell T.K."/>
            <person name="Okubara P.A."/>
            <person name="Farman M.L."/>
            <person name="Kohn L.M."/>
            <person name="Birren B."/>
            <person name="Ma L.-J."/>
            <person name="Dean R.A."/>
        </authorList>
    </citation>
    <scope>NUCLEOTIDE SEQUENCE</scope>
    <source>
        <strain evidence="3">ATCC 64411 / 73-15</strain>
    </source>
</reference>
<organism evidence="3 4">
    <name type="scientific">Magnaporthiopsis poae (strain ATCC 64411 / 73-15)</name>
    <name type="common">Kentucky bluegrass fungus</name>
    <name type="synonym">Magnaporthe poae</name>
    <dbReference type="NCBI Taxonomy" id="644358"/>
    <lineage>
        <taxon>Eukaryota</taxon>
        <taxon>Fungi</taxon>
        <taxon>Dikarya</taxon>
        <taxon>Ascomycota</taxon>
        <taxon>Pezizomycotina</taxon>
        <taxon>Sordariomycetes</taxon>
        <taxon>Sordariomycetidae</taxon>
        <taxon>Magnaporthales</taxon>
        <taxon>Magnaporthaceae</taxon>
        <taxon>Magnaporthiopsis</taxon>
    </lineage>
</organism>
<reference evidence="3" key="5">
    <citation type="submission" date="2015-06" db="UniProtKB">
        <authorList>
            <consortium name="EnsemblFungi"/>
        </authorList>
    </citation>
    <scope>IDENTIFICATION</scope>
    <source>
        <strain evidence="3">ATCC 64411</strain>
    </source>
</reference>
<dbReference type="EnsemblFungi" id="MAPG_09062T0">
    <property type="protein sequence ID" value="MAPG_09062T0"/>
    <property type="gene ID" value="MAPG_09062"/>
</dbReference>
<dbReference type="Proteomes" id="UP000011715">
    <property type="component" value="Unassembled WGS sequence"/>
</dbReference>
<dbReference type="VEuPathDB" id="FungiDB:MAPG_09062"/>
<feature type="compositionally biased region" description="Basic residues" evidence="1">
    <location>
        <begin position="126"/>
        <end position="143"/>
    </location>
</feature>
<feature type="region of interest" description="Disordered" evidence="1">
    <location>
        <begin position="1"/>
        <end position="66"/>
    </location>
</feature>
<name>A0A0C4E8Z0_MAGP6</name>
<evidence type="ECO:0000256" key="1">
    <source>
        <dbReference type="SAM" id="MobiDB-lite"/>
    </source>
</evidence>
<reference evidence="2" key="3">
    <citation type="submission" date="2011-03" db="EMBL/GenBank/DDBJ databases">
        <title>Annotation of Magnaporthe poae ATCC 64411.</title>
        <authorList>
            <person name="Ma L.-J."/>
            <person name="Dead R."/>
            <person name="Young S.K."/>
            <person name="Zeng Q."/>
            <person name="Gargeya S."/>
            <person name="Fitzgerald M."/>
            <person name="Haas B."/>
            <person name="Abouelleil A."/>
            <person name="Alvarado L."/>
            <person name="Arachchi H.M."/>
            <person name="Berlin A."/>
            <person name="Brown A."/>
            <person name="Chapman S.B."/>
            <person name="Chen Z."/>
            <person name="Dunbar C."/>
            <person name="Freedman E."/>
            <person name="Gearin G."/>
            <person name="Gellesch M."/>
            <person name="Goldberg J."/>
            <person name="Griggs A."/>
            <person name="Gujja S."/>
            <person name="Heiman D."/>
            <person name="Howarth C."/>
            <person name="Larson L."/>
            <person name="Lui A."/>
            <person name="MacDonald P.J.P."/>
            <person name="Mehta T."/>
            <person name="Montmayeur A."/>
            <person name="Murphy C."/>
            <person name="Neiman D."/>
            <person name="Pearson M."/>
            <person name="Priest M."/>
            <person name="Roberts A."/>
            <person name="Saif S."/>
            <person name="Shea T."/>
            <person name="Shenoy N."/>
            <person name="Sisk P."/>
            <person name="Stolte C."/>
            <person name="Sykes S."/>
            <person name="Yandava C."/>
            <person name="Wortman J."/>
            <person name="Nusbaum C."/>
            <person name="Birren B."/>
        </authorList>
    </citation>
    <scope>NUCLEOTIDE SEQUENCE</scope>
    <source>
        <strain evidence="2">ATCC 64411</strain>
    </source>
</reference>
<reference evidence="2" key="2">
    <citation type="submission" date="2010-05" db="EMBL/GenBank/DDBJ databases">
        <title>The Genome Sequence of Magnaporthe poae strain ATCC 64411.</title>
        <authorList>
            <consortium name="The Broad Institute Genome Sequencing Platform"/>
            <consortium name="Broad Institute Genome Sequencing Center for Infectious Disease"/>
            <person name="Ma L.-J."/>
            <person name="Dead R."/>
            <person name="Young S."/>
            <person name="Zeng Q."/>
            <person name="Koehrsen M."/>
            <person name="Alvarado L."/>
            <person name="Berlin A."/>
            <person name="Chapman S.B."/>
            <person name="Chen Z."/>
            <person name="Freedman E."/>
            <person name="Gellesch M."/>
            <person name="Goldberg J."/>
            <person name="Griggs A."/>
            <person name="Gujja S."/>
            <person name="Heilman E.R."/>
            <person name="Heiman D."/>
            <person name="Hepburn T."/>
            <person name="Howarth C."/>
            <person name="Jen D."/>
            <person name="Larson L."/>
            <person name="Mehta T."/>
            <person name="Neiman D."/>
            <person name="Pearson M."/>
            <person name="Roberts A."/>
            <person name="Saif S."/>
            <person name="Shea T."/>
            <person name="Shenoy N."/>
            <person name="Sisk P."/>
            <person name="Stolte C."/>
            <person name="Sykes S."/>
            <person name="Walk T."/>
            <person name="White J."/>
            <person name="Yandava C."/>
            <person name="Haas B."/>
            <person name="Nusbaum C."/>
            <person name="Birren B."/>
        </authorList>
    </citation>
    <scope>NUCLEOTIDE SEQUENCE</scope>
    <source>
        <strain evidence="2">ATCC 64411</strain>
    </source>
</reference>
<evidence type="ECO:0000313" key="3">
    <source>
        <dbReference type="EnsemblFungi" id="MAPG_09062T0"/>
    </source>
</evidence>
<dbReference type="EMBL" id="ADBL01002220">
    <property type="status" value="NOT_ANNOTATED_CDS"/>
    <property type="molecule type" value="Genomic_DNA"/>
</dbReference>
<accession>A0A0C4E8Z0</accession>
<dbReference type="AlphaFoldDB" id="A0A0C4E8Z0"/>
<evidence type="ECO:0000313" key="4">
    <source>
        <dbReference type="Proteomes" id="UP000011715"/>
    </source>
</evidence>
<proteinExistence type="predicted"/>
<protein>
    <submittedName>
        <fullName evidence="2 3">Uncharacterized protein</fullName>
    </submittedName>
</protein>
<reference evidence="4" key="1">
    <citation type="submission" date="2010-05" db="EMBL/GenBank/DDBJ databases">
        <title>The genome sequence of Magnaporthe poae strain ATCC 64411.</title>
        <authorList>
            <person name="Ma L.-J."/>
            <person name="Dead R."/>
            <person name="Young S."/>
            <person name="Zeng Q."/>
            <person name="Koehrsen M."/>
            <person name="Alvarado L."/>
            <person name="Berlin A."/>
            <person name="Chapman S.B."/>
            <person name="Chen Z."/>
            <person name="Freedman E."/>
            <person name="Gellesch M."/>
            <person name="Goldberg J."/>
            <person name="Griggs A."/>
            <person name="Gujja S."/>
            <person name="Heilman E.R."/>
            <person name="Heiman D."/>
            <person name="Hepburn T."/>
            <person name="Howarth C."/>
            <person name="Jen D."/>
            <person name="Larson L."/>
            <person name="Mehta T."/>
            <person name="Neiman D."/>
            <person name="Pearson M."/>
            <person name="Roberts A."/>
            <person name="Saif S."/>
            <person name="Shea T."/>
            <person name="Shenoy N."/>
            <person name="Sisk P."/>
            <person name="Stolte C."/>
            <person name="Sykes S."/>
            <person name="Walk T."/>
            <person name="White J."/>
            <person name="Yandava C."/>
            <person name="Haas B."/>
            <person name="Nusbaum C."/>
            <person name="Birren B."/>
        </authorList>
    </citation>
    <scope>NUCLEOTIDE SEQUENCE [LARGE SCALE GENOMIC DNA]</scope>
    <source>
        <strain evidence="4">ATCC 64411 / 73-15</strain>
    </source>
</reference>
<gene>
    <name evidence="2" type="ORF">MAPG_09062</name>
</gene>
<keyword evidence="4" id="KW-1185">Reference proteome</keyword>
<dbReference type="EMBL" id="GL876974">
    <property type="protein sequence ID" value="KLU90097.1"/>
    <property type="molecule type" value="Genomic_DNA"/>
</dbReference>
<evidence type="ECO:0000313" key="2">
    <source>
        <dbReference type="EMBL" id="KLU90097.1"/>
    </source>
</evidence>